<feature type="transmembrane region" description="Helical" evidence="1">
    <location>
        <begin position="49"/>
        <end position="77"/>
    </location>
</feature>
<evidence type="ECO:0000313" key="4">
    <source>
        <dbReference type="EMBL" id="SEN88335.1"/>
    </source>
</evidence>
<reference evidence="4 5" key="1">
    <citation type="submission" date="2016-10" db="EMBL/GenBank/DDBJ databases">
        <authorList>
            <person name="de Groot N.N."/>
        </authorList>
    </citation>
    <scope>NUCLEOTIDE SEQUENCE [LARGE SCALE GENOMIC DNA]</scope>
    <source>
        <strain evidence="4 5">CGMCC 1.10238</strain>
    </source>
</reference>
<feature type="domain" description="Nucleoside transporter/FeoB GTPase Gate" evidence="2">
    <location>
        <begin position="49"/>
        <end position="143"/>
    </location>
</feature>
<feature type="transmembrane region" description="Helical" evidence="1">
    <location>
        <begin position="290"/>
        <end position="312"/>
    </location>
</feature>
<protein>
    <submittedName>
        <fullName evidence="3">Nucleoside recognition protein</fullName>
    </submittedName>
    <submittedName>
        <fullName evidence="4">Sporulation integral membrane protein YlbJ</fullName>
    </submittedName>
</protein>
<evidence type="ECO:0000313" key="6">
    <source>
        <dbReference type="Proteomes" id="UP000683429"/>
    </source>
</evidence>
<feature type="transmembrane region" description="Helical" evidence="1">
    <location>
        <begin position="127"/>
        <end position="148"/>
    </location>
</feature>
<sequence length="407" mass="42326">MNINIARIAKKSAPFLSGGLAMLLAAAIISSPEKSFNASFQGLKLWWTLVFPALMPFLMLSEMLSASGFVHAIGVLLEPLTKLVFRLPGSAGWTLALGMTSGFPGGAQGAAQLHRQGEISGREAGRLASLAHFASPVTLLIVVGASMLHSPAAGYSLLAVHWLAGLAAGITVSAGASRPTETASSAKASAARRTSLIRRAISEAADARARDGRSFGRLLGESVSASVQCLMLVGGYIIIFAVVISIISGLRPQLPTALTAALLELHLGAQALTSVTMLHVSGISLGPLELALLSGALGWSGICAQLQALAVLKPAGVRYLPFAASRLLHGGYAFILTLLLYKPLTAFQESALPVLTGREITLSGTFSIETIWGSLPGLVAMHLLMLLTLLLLSAAVRLVSAIRGRSR</sequence>
<evidence type="ECO:0000259" key="2">
    <source>
        <dbReference type="Pfam" id="PF07670"/>
    </source>
</evidence>
<dbReference type="EMBL" id="CP076607">
    <property type="protein sequence ID" value="QWU13622.1"/>
    <property type="molecule type" value="Genomic_DNA"/>
</dbReference>
<feature type="transmembrane region" description="Helical" evidence="1">
    <location>
        <begin position="225"/>
        <end position="250"/>
    </location>
</feature>
<dbReference type="Pfam" id="PF07670">
    <property type="entry name" value="Gate"/>
    <property type="match status" value="1"/>
</dbReference>
<dbReference type="AlphaFoldDB" id="A0A1H8K675"/>
<dbReference type="InterPro" id="IPR011642">
    <property type="entry name" value="Gate_dom"/>
</dbReference>
<feature type="transmembrane region" description="Helical" evidence="1">
    <location>
        <begin position="12"/>
        <end position="29"/>
    </location>
</feature>
<keyword evidence="6" id="KW-1185">Reference proteome</keyword>
<keyword evidence="1" id="KW-0812">Transmembrane</keyword>
<proteinExistence type="predicted"/>
<feature type="transmembrane region" description="Helical" evidence="1">
    <location>
        <begin position="379"/>
        <end position="399"/>
    </location>
</feature>
<dbReference type="Proteomes" id="UP000198809">
    <property type="component" value="Unassembled WGS sequence"/>
</dbReference>
<dbReference type="STRING" id="1333845.SAMN04487895_103302"/>
<accession>A0A1H8K675</accession>
<evidence type="ECO:0000313" key="3">
    <source>
        <dbReference type="EMBL" id="QWU13622.1"/>
    </source>
</evidence>
<gene>
    <name evidence="3" type="ORF">KP014_16675</name>
    <name evidence="4" type="ORF">SAMN04487895_103302</name>
</gene>
<keyword evidence="1" id="KW-0472">Membrane</keyword>
<evidence type="ECO:0000256" key="1">
    <source>
        <dbReference type="SAM" id="Phobius"/>
    </source>
</evidence>
<organism evidence="4 5">
    <name type="scientific">Paenibacillus sophorae</name>
    <dbReference type="NCBI Taxonomy" id="1333845"/>
    <lineage>
        <taxon>Bacteria</taxon>
        <taxon>Bacillati</taxon>
        <taxon>Bacillota</taxon>
        <taxon>Bacilli</taxon>
        <taxon>Bacillales</taxon>
        <taxon>Paenibacillaceae</taxon>
        <taxon>Paenibacillus</taxon>
    </lineage>
</organism>
<dbReference type="Proteomes" id="UP000683429">
    <property type="component" value="Chromosome"/>
</dbReference>
<keyword evidence="1" id="KW-1133">Transmembrane helix</keyword>
<dbReference type="EMBL" id="FODH01000003">
    <property type="protein sequence ID" value="SEN88335.1"/>
    <property type="molecule type" value="Genomic_DNA"/>
</dbReference>
<feature type="transmembrane region" description="Helical" evidence="1">
    <location>
        <begin position="319"/>
        <end position="341"/>
    </location>
</feature>
<evidence type="ECO:0000313" key="5">
    <source>
        <dbReference type="Proteomes" id="UP000198809"/>
    </source>
</evidence>
<name>A0A1H8K675_9BACL</name>
<dbReference type="OrthoDB" id="1645614at2"/>
<feature type="transmembrane region" description="Helical" evidence="1">
    <location>
        <begin position="155"/>
        <end position="176"/>
    </location>
</feature>
<dbReference type="RefSeq" id="WP_051500234.1">
    <property type="nucleotide sequence ID" value="NZ_CP076607.1"/>
</dbReference>
<reference evidence="3 6" key="2">
    <citation type="submission" date="2021-06" db="EMBL/GenBank/DDBJ databases">
        <title>Whole genome sequence of Paenibacillus sophorae DSM23020 for comparative genomics.</title>
        <authorList>
            <person name="Kim M.-J."/>
            <person name="Lee G."/>
            <person name="Shin J.-H."/>
        </authorList>
    </citation>
    <scope>NUCLEOTIDE SEQUENCE [LARGE SCALE GENOMIC DNA]</scope>
    <source>
        <strain evidence="3 6">DSM 23020</strain>
    </source>
</reference>